<sequence>MPPATPDEEAKLTAYGLSAAEINTLGTECINAKTRAYCPYSHFRVGCAILTKTPFPSTSLLSSPPSPSSTTTTLFTGANVENAAYPVGTCAERAALSTAVTQGGIRHGDVRAIGVAVDIKETCSPCGMCRQFIREFCEGVCPVVMWDGEGVYVVRRVEELLPLSFGPNVLPKPEELDAIREERGDKATVD</sequence>
<dbReference type="GO" id="GO:0072527">
    <property type="term" value="P:pyrimidine-containing compound metabolic process"/>
    <property type="evidence" value="ECO:0007669"/>
    <property type="project" value="UniProtKB-ARBA"/>
</dbReference>
<comment type="similarity">
    <text evidence="1">Belongs to the cytidine and deoxycytidylate deaminase family.</text>
</comment>
<dbReference type="GO" id="GO:0008270">
    <property type="term" value="F:zinc ion binding"/>
    <property type="evidence" value="ECO:0007669"/>
    <property type="project" value="InterPro"/>
</dbReference>
<protein>
    <submittedName>
        <fullName evidence="6">Cytidine deaminase</fullName>
    </submittedName>
</protein>
<dbReference type="SUPFAM" id="SSF53927">
    <property type="entry name" value="Cytidine deaminase-like"/>
    <property type="match status" value="1"/>
</dbReference>
<dbReference type="PANTHER" id="PTHR11644:SF2">
    <property type="entry name" value="CYTIDINE DEAMINASE"/>
    <property type="match status" value="1"/>
</dbReference>
<keyword evidence="7" id="KW-1185">Reference proteome</keyword>
<name>A0A6G1GZ01_9PEZI</name>
<evidence type="ECO:0000256" key="3">
    <source>
        <dbReference type="ARBA" id="ARBA00022801"/>
    </source>
</evidence>
<proteinExistence type="inferred from homology"/>
<dbReference type="EMBL" id="ML977158">
    <property type="protein sequence ID" value="KAF1986193.1"/>
    <property type="molecule type" value="Genomic_DNA"/>
</dbReference>
<dbReference type="PROSITE" id="PS00903">
    <property type="entry name" value="CYT_DCMP_DEAMINASES_1"/>
    <property type="match status" value="1"/>
</dbReference>
<dbReference type="InterPro" id="IPR050202">
    <property type="entry name" value="Cyt/Deoxycyt_deaminase"/>
</dbReference>
<evidence type="ECO:0000256" key="2">
    <source>
        <dbReference type="ARBA" id="ARBA00022723"/>
    </source>
</evidence>
<dbReference type="GO" id="GO:0004126">
    <property type="term" value="F:cytidine deaminase activity"/>
    <property type="evidence" value="ECO:0007669"/>
    <property type="project" value="TreeGrafter"/>
</dbReference>
<dbReference type="InterPro" id="IPR016193">
    <property type="entry name" value="Cytidine_deaminase-like"/>
</dbReference>
<dbReference type="GO" id="GO:0042802">
    <property type="term" value="F:identical protein binding"/>
    <property type="evidence" value="ECO:0007669"/>
    <property type="project" value="UniProtKB-ARBA"/>
</dbReference>
<evidence type="ECO:0000313" key="7">
    <source>
        <dbReference type="Proteomes" id="UP000800041"/>
    </source>
</evidence>
<dbReference type="AlphaFoldDB" id="A0A6G1GZ01"/>
<organism evidence="6 7">
    <name type="scientific">Aulographum hederae CBS 113979</name>
    <dbReference type="NCBI Taxonomy" id="1176131"/>
    <lineage>
        <taxon>Eukaryota</taxon>
        <taxon>Fungi</taxon>
        <taxon>Dikarya</taxon>
        <taxon>Ascomycota</taxon>
        <taxon>Pezizomycotina</taxon>
        <taxon>Dothideomycetes</taxon>
        <taxon>Pleosporomycetidae</taxon>
        <taxon>Aulographales</taxon>
        <taxon>Aulographaceae</taxon>
    </lineage>
</organism>
<dbReference type="Gene3D" id="3.40.140.10">
    <property type="entry name" value="Cytidine Deaminase, domain 2"/>
    <property type="match status" value="1"/>
</dbReference>
<keyword evidence="3" id="KW-0378">Hydrolase</keyword>
<dbReference type="OrthoDB" id="414540at2759"/>
<feature type="domain" description="CMP/dCMP-type deaminase" evidence="5">
    <location>
        <begin position="20"/>
        <end position="168"/>
    </location>
</feature>
<evidence type="ECO:0000256" key="1">
    <source>
        <dbReference type="ARBA" id="ARBA00006576"/>
    </source>
</evidence>
<dbReference type="PROSITE" id="PS51747">
    <property type="entry name" value="CYT_DCMP_DEAMINASES_2"/>
    <property type="match status" value="1"/>
</dbReference>
<evidence type="ECO:0000313" key="6">
    <source>
        <dbReference type="EMBL" id="KAF1986193.1"/>
    </source>
</evidence>
<evidence type="ECO:0000256" key="4">
    <source>
        <dbReference type="ARBA" id="ARBA00022833"/>
    </source>
</evidence>
<keyword evidence="4" id="KW-0862">Zinc</keyword>
<dbReference type="NCBIfam" id="NF004064">
    <property type="entry name" value="PRK05578.1"/>
    <property type="match status" value="1"/>
</dbReference>
<dbReference type="InterPro" id="IPR016192">
    <property type="entry name" value="APOBEC/CMP_deaminase_Zn-bd"/>
</dbReference>
<dbReference type="PANTHER" id="PTHR11644">
    <property type="entry name" value="CYTIDINE DEAMINASE"/>
    <property type="match status" value="1"/>
</dbReference>
<accession>A0A6G1GZ01</accession>
<dbReference type="InterPro" id="IPR002125">
    <property type="entry name" value="CMP_dCMP_dom"/>
</dbReference>
<dbReference type="GO" id="GO:0005829">
    <property type="term" value="C:cytosol"/>
    <property type="evidence" value="ECO:0007669"/>
    <property type="project" value="TreeGrafter"/>
</dbReference>
<reference evidence="6" key="1">
    <citation type="journal article" date="2020" name="Stud. Mycol.">
        <title>101 Dothideomycetes genomes: a test case for predicting lifestyles and emergence of pathogens.</title>
        <authorList>
            <person name="Haridas S."/>
            <person name="Albert R."/>
            <person name="Binder M."/>
            <person name="Bloem J."/>
            <person name="Labutti K."/>
            <person name="Salamov A."/>
            <person name="Andreopoulos B."/>
            <person name="Baker S."/>
            <person name="Barry K."/>
            <person name="Bills G."/>
            <person name="Bluhm B."/>
            <person name="Cannon C."/>
            <person name="Castanera R."/>
            <person name="Culley D."/>
            <person name="Daum C."/>
            <person name="Ezra D."/>
            <person name="Gonzalez J."/>
            <person name="Henrissat B."/>
            <person name="Kuo A."/>
            <person name="Liang C."/>
            <person name="Lipzen A."/>
            <person name="Lutzoni F."/>
            <person name="Magnuson J."/>
            <person name="Mondo S."/>
            <person name="Nolan M."/>
            <person name="Ohm R."/>
            <person name="Pangilinan J."/>
            <person name="Park H.-J."/>
            <person name="Ramirez L."/>
            <person name="Alfaro M."/>
            <person name="Sun H."/>
            <person name="Tritt A."/>
            <person name="Yoshinaga Y."/>
            <person name="Zwiers L.-H."/>
            <person name="Turgeon B."/>
            <person name="Goodwin S."/>
            <person name="Spatafora J."/>
            <person name="Crous P."/>
            <person name="Grigoriev I."/>
        </authorList>
    </citation>
    <scope>NUCLEOTIDE SEQUENCE</scope>
    <source>
        <strain evidence="6">CBS 113979</strain>
    </source>
</reference>
<keyword evidence="2" id="KW-0479">Metal-binding</keyword>
<dbReference type="Proteomes" id="UP000800041">
    <property type="component" value="Unassembled WGS sequence"/>
</dbReference>
<gene>
    <name evidence="6" type="ORF">K402DRAFT_333234</name>
</gene>
<dbReference type="CDD" id="cd01283">
    <property type="entry name" value="cytidine_deaminase"/>
    <property type="match status" value="1"/>
</dbReference>
<dbReference type="GO" id="GO:0055086">
    <property type="term" value="P:nucleobase-containing small molecule metabolic process"/>
    <property type="evidence" value="ECO:0007669"/>
    <property type="project" value="UniProtKB-ARBA"/>
</dbReference>
<evidence type="ECO:0000259" key="5">
    <source>
        <dbReference type="PROSITE" id="PS51747"/>
    </source>
</evidence>
<dbReference type="Pfam" id="PF00383">
    <property type="entry name" value="dCMP_cyt_deam_1"/>
    <property type="match status" value="1"/>
</dbReference>